<name>D2QE82_SPILD</name>
<accession>D2QE82</accession>
<sequence>METAQFHSYGLQTPVSQLKESIRDMIRLQRDYQISDELFWEVFNARVLLNEQIDIDEFICNLHLPPAYA</sequence>
<reference evidence="1 2" key="1">
    <citation type="journal article" date="2010" name="Stand. Genomic Sci.">
        <title>Complete genome sequence of Spirosoma linguale type strain (1).</title>
        <authorList>
            <person name="Lail K."/>
            <person name="Sikorski J."/>
            <person name="Saunders E."/>
            <person name="Lapidus A."/>
            <person name="Glavina Del Rio T."/>
            <person name="Copeland A."/>
            <person name="Tice H."/>
            <person name="Cheng J.-F."/>
            <person name="Lucas S."/>
            <person name="Nolan M."/>
            <person name="Bruce D."/>
            <person name="Goodwin L."/>
            <person name="Pitluck S."/>
            <person name="Ivanova N."/>
            <person name="Mavromatis K."/>
            <person name="Ovchinnikova G."/>
            <person name="Pati A."/>
            <person name="Chen A."/>
            <person name="Palaniappan K."/>
            <person name="Land M."/>
            <person name="Hauser L."/>
            <person name="Chang Y.-J."/>
            <person name="Jeffries C.D."/>
            <person name="Chain P."/>
            <person name="Brettin T."/>
            <person name="Detter J.C."/>
            <person name="Schuetze A."/>
            <person name="Rohde M."/>
            <person name="Tindall B.J."/>
            <person name="Goeker M."/>
            <person name="Bristow J."/>
            <person name="Eisen J.A."/>
            <person name="Markowitz V."/>
            <person name="Hugenholtz P."/>
            <person name="Kyrpides N.C."/>
            <person name="Klenk H.-P."/>
            <person name="Chen F."/>
        </authorList>
    </citation>
    <scope>NUCLEOTIDE SEQUENCE [LARGE SCALE GENOMIC DNA]</scope>
    <source>
        <strain evidence="2">ATCC 33905 / DSM 74 / LMG 10896 / Claus 1</strain>
    </source>
</reference>
<dbReference type="AlphaFoldDB" id="D2QE82"/>
<gene>
    <name evidence="1" type="ordered locus">Slin_0373</name>
</gene>
<evidence type="ECO:0000313" key="1">
    <source>
        <dbReference type="EMBL" id="ADB36437.1"/>
    </source>
</evidence>
<dbReference type="Proteomes" id="UP000002028">
    <property type="component" value="Chromosome"/>
</dbReference>
<dbReference type="RefSeq" id="WP_012924989.1">
    <property type="nucleotide sequence ID" value="NC_013730.1"/>
</dbReference>
<evidence type="ECO:0000313" key="2">
    <source>
        <dbReference type="Proteomes" id="UP000002028"/>
    </source>
</evidence>
<protein>
    <submittedName>
        <fullName evidence="1">Uncharacterized protein</fullName>
    </submittedName>
</protein>
<keyword evidence="2" id="KW-1185">Reference proteome</keyword>
<organism evidence="1 2">
    <name type="scientific">Spirosoma linguale (strain ATCC 33905 / DSM 74 / LMG 10896 / Claus 1)</name>
    <dbReference type="NCBI Taxonomy" id="504472"/>
    <lineage>
        <taxon>Bacteria</taxon>
        <taxon>Pseudomonadati</taxon>
        <taxon>Bacteroidota</taxon>
        <taxon>Cytophagia</taxon>
        <taxon>Cytophagales</taxon>
        <taxon>Cytophagaceae</taxon>
        <taxon>Spirosoma</taxon>
    </lineage>
</organism>
<dbReference type="eggNOG" id="ENOG502ZXH0">
    <property type="taxonomic scope" value="Bacteria"/>
</dbReference>
<dbReference type="HOGENOM" id="CLU_2773825_0_0_10"/>
<dbReference type="EMBL" id="CP001769">
    <property type="protein sequence ID" value="ADB36437.1"/>
    <property type="molecule type" value="Genomic_DNA"/>
</dbReference>
<dbReference type="KEGG" id="sli:Slin_0373"/>
<proteinExistence type="predicted"/>